<accession>A0ABT1QM56</accession>
<dbReference type="RefSeq" id="WP_255910081.1">
    <property type="nucleotide sequence ID" value="NZ_JANFQO010000001.1"/>
</dbReference>
<evidence type="ECO:0000313" key="2">
    <source>
        <dbReference type="Proteomes" id="UP001165498"/>
    </source>
</evidence>
<proteinExistence type="predicted"/>
<evidence type="ECO:0000313" key="1">
    <source>
        <dbReference type="EMBL" id="MCQ4163100.1"/>
    </source>
</evidence>
<gene>
    <name evidence="1" type="ORF">NM961_00040</name>
</gene>
<dbReference type="Proteomes" id="UP001165498">
    <property type="component" value="Unassembled WGS sequence"/>
</dbReference>
<sequence>MYVLSAMDSFWIDPPPANDPTRTVRLWDAVIAHLQPASRRVVRPLRRARILVRTMTDVDIVPAVWGLVPSWAAAGERREVAARHGLLDAEMVPGSSVTGELWAADQPPRRCLIPATGWTATGSFSVLSFQPETAPVTFAGLCNLVVVNGKAVITFGVFYRTKSVDPYNGTRVPVVVRLEDRARWLRCSPGEARGMLRSPNMRVVANAVRTAGTGDEAFYGPGYVDTELAS</sequence>
<dbReference type="InterPro" id="IPR036590">
    <property type="entry name" value="SRAP-like"/>
</dbReference>
<protein>
    <submittedName>
        <fullName evidence="1">SOS response-associated peptidase</fullName>
    </submittedName>
</protein>
<keyword evidence="2" id="KW-1185">Reference proteome</keyword>
<dbReference type="InterPro" id="IPR003738">
    <property type="entry name" value="SRAP"/>
</dbReference>
<reference evidence="1" key="1">
    <citation type="submission" date="2022-07" db="EMBL/GenBank/DDBJ databases">
        <title>Tahibacter sp., a new gammaproteobacterium isolated from the silt sample collected at pig farm.</title>
        <authorList>
            <person name="Chen H."/>
        </authorList>
    </citation>
    <scope>NUCLEOTIDE SEQUENCE</scope>
    <source>
        <strain evidence="1">P2K</strain>
    </source>
</reference>
<organism evidence="1 2">
    <name type="scientific">Tahibacter harae</name>
    <dbReference type="NCBI Taxonomy" id="2963937"/>
    <lineage>
        <taxon>Bacteria</taxon>
        <taxon>Pseudomonadati</taxon>
        <taxon>Pseudomonadota</taxon>
        <taxon>Gammaproteobacteria</taxon>
        <taxon>Lysobacterales</taxon>
        <taxon>Rhodanobacteraceae</taxon>
        <taxon>Tahibacter</taxon>
    </lineage>
</organism>
<dbReference type="Gene3D" id="3.90.1680.10">
    <property type="entry name" value="SOS response associated peptidase-like"/>
    <property type="match status" value="1"/>
</dbReference>
<dbReference type="Pfam" id="PF02586">
    <property type="entry name" value="SRAP"/>
    <property type="match status" value="1"/>
</dbReference>
<name>A0ABT1QM56_9GAMM</name>
<dbReference type="SUPFAM" id="SSF143081">
    <property type="entry name" value="BB1717-like"/>
    <property type="match status" value="1"/>
</dbReference>
<comment type="caution">
    <text evidence="1">The sequence shown here is derived from an EMBL/GenBank/DDBJ whole genome shotgun (WGS) entry which is preliminary data.</text>
</comment>
<dbReference type="EMBL" id="JANFQO010000001">
    <property type="protein sequence ID" value="MCQ4163100.1"/>
    <property type="molecule type" value="Genomic_DNA"/>
</dbReference>